<keyword evidence="3" id="KW-1185">Reference proteome</keyword>
<organism evidence="2 3">
    <name type="scientific">Piptocephalis cylindrospora</name>
    <dbReference type="NCBI Taxonomy" id="1907219"/>
    <lineage>
        <taxon>Eukaryota</taxon>
        <taxon>Fungi</taxon>
        <taxon>Fungi incertae sedis</taxon>
        <taxon>Zoopagomycota</taxon>
        <taxon>Zoopagomycotina</taxon>
        <taxon>Zoopagomycetes</taxon>
        <taxon>Zoopagales</taxon>
        <taxon>Piptocephalidaceae</taxon>
        <taxon>Piptocephalis</taxon>
    </lineage>
</organism>
<dbReference type="Proteomes" id="UP000267251">
    <property type="component" value="Unassembled WGS sequence"/>
</dbReference>
<proteinExistence type="predicted"/>
<sequence length="198" mass="20801">MAVLLEGFVLPRLFLPSLYFPDLPGYNCQGRTEWWGGGVGGEGEGEEEEKEAVQVYLFLLSFGAMPVGEGDPCAVGVVMAETRSLLGGIALNVPGSLDGESGPTSETAIICGGGFVFPVDIVPFSFLGRGDGQFFPRMTLCWLLLFPTLGGQGSSGGQRREEGVVDEGDEMSRHGWGKQGGGEGTDVRGRFGVSEDGG</sequence>
<gene>
    <name evidence="2" type="ORF">BJ684DRAFT_17087</name>
</gene>
<evidence type="ECO:0000313" key="2">
    <source>
        <dbReference type="EMBL" id="RKP12425.1"/>
    </source>
</evidence>
<feature type="region of interest" description="Disordered" evidence="1">
    <location>
        <begin position="151"/>
        <end position="198"/>
    </location>
</feature>
<evidence type="ECO:0000313" key="3">
    <source>
        <dbReference type="Proteomes" id="UP000267251"/>
    </source>
</evidence>
<protein>
    <submittedName>
        <fullName evidence="2">Uncharacterized protein</fullName>
    </submittedName>
</protein>
<reference evidence="3" key="1">
    <citation type="journal article" date="2018" name="Nat. Microbiol.">
        <title>Leveraging single-cell genomics to expand the fungal tree of life.</title>
        <authorList>
            <person name="Ahrendt S.R."/>
            <person name="Quandt C.A."/>
            <person name="Ciobanu D."/>
            <person name="Clum A."/>
            <person name="Salamov A."/>
            <person name="Andreopoulos B."/>
            <person name="Cheng J.F."/>
            <person name="Woyke T."/>
            <person name="Pelin A."/>
            <person name="Henrissat B."/>
            <person name="Reynolds N.K."/>
            <person name="Benny G.L."/>
            <person name="Smith M.E."/>
            <person name="James T.Y."/>
            <person name="Grigoriev I.V."/>
        </authorList>
    </citation>
    <scope>NUCLEOTIDE SEQUENCE [LARGE SCALE GENOMIC DNA]</scope>
</reference>
<evidence type="ECO:0000256" key="1">
    <source>
        <dbReference type="SAM" id="MobiDB-lite"/>
    </source>
</evidence>
<accession>A0A4P9Y103</accession>
<dbReference type="EMBL" id="KZ988337">
    <property type="protein sequence ID" value="RKP12425.1"/>
    <property type="molecule type" value="Genomic_DNA"/>
</dbReference>
<name>A0A4P9Y103_9FUNG</name>
<dbReference type="AlphaFoldDB" id="A0A4P9Y103"/>